<dbReference type="EMBL" id="VZPO01000018">
    <property type="protein sequence ID" value="KAB0495996.1"/>
    <property type="molecule type" value="Genomic_DNA"/>
</dbReference>
<evidence type="ECO:0000259" key="10">
    <source>
        <dbReference type="PROSITE" id="PS50850"/>
    </source>
</evidence>
<dbReference type="InterPro" id="IPR036259">
    <property type="entry name" value="MFS_trans_sf"/>
</dbReference>
<dbReference type="GO" id="GO:0015293">
    <property type="term" value="F:symporter activity"/>
    <property type="evidence" value="ECO:0007669"/>
    <property type="project" value="UniProtKB-KW"/>
</dbReference>
<evidence type="ECO:0000256" key="9">
    <source>
        <dbReference type="SAM" id="Phobius"/>
    </source>
</evidence>
<reference evidence="11 12" key="1">
    <citation type="submission" date="2019-09" db="EMBL/GenBank/DDBJ databases">
        <title>Draft genome sequences of 48 bacterial type strains from the CCUG.</title>
        <authorList>
            <person name="Tunovic T."/>
            <person name="Pineiro-Iglesias B."/>
            <person name="Unosson C."/>
            <person name="Inganas E."/>
            <person name="Ohlen M."/>
            <person name="Cardew S."/>
            <person name="Jensie-Markopoulos S."/>
            <person name="Salva-Serra F."/>
            <person name="Jaen-Luchoro D."/>
            <person name="Karlsson R."/>
            <person name="Svensson-Stadler L."/>
            <person name="Chun J."/>
            <person name="Moore E."/>
        </authorList>
    </citation>
    <scope>NUCLEOTIDE SEQUENCE [LARGE SCALE GENOMIC DNA]</scope>
    <source>
        <strain evidence="11 12">CCUG 51522</strain>
    </source>
</reference>
<evidence type="ECO:0000256" key="1">
    <source>
        <dbReference type="ARBA" id="ARBA00004651"/>
    </source>
</evidence>
<evidence type="ECO:0000256" key="8">
    <source>
        <dbReference type="ARBA" id="ARBA00023136"/>
    </source>
</evidence>
<gene>
    <name evidence="11" type="ORF">F7R14_30335</name>
</gene>
<protein>
    <submittedName>
        <fullName evidence="11">MFS transporter</fullName>
    </submittedName>
</protein>
<comment type="similarity">
    <text evidence="2">Belongs to the major facilitator superfamily. Metabolite:H+ Symporter (MHS) family (TC 2.A.1.6) family.</text>
</comment>
<dbReference type="PANTHER" id="PTHR43528">
    <property type="entry name" value="ALPHA-KETOGLUTARATE PERMEASE"/>
    <property type="match status" value="1"/>
</dbReference>
<comment type="caution">
    <text evidence="11">The sequence shown here is derived from an EMBL/GenBank/DDBJ whole genome shotgun (WGS) entry which is preliminary data.</text>
</comment>
<feature type="transmembrane region" description="Helical" evidence="9">
    <location>
        <begin position="99"/>
        <end position="122"/>
    </location>
</feature>
<dbReference type="Gene3D" id="1.20.1250.20">
    <property type="entry name" value="MFS general substrate transporter like domains"/>
    <property type="match status" value="1"/>
</dbReference>
<feature type="domain" description="Major facilitator superfamily (MFS) profile" evidence="10">
    <location>
        <begin position="62"/>
        <end position="470"/>
    </location>
</feature>
<comment type="subcellular location">
    <subcellularLocation>
        <location evidence="1">Cell membrane</location>
        <topology evidence="1">Multi-pass membrane protein</topology>
    </subcellularLocation>
</comment>
<keyword evidence="5 9" id="KW-0812">Transmembrane</keyword>
<dbReference type="PANTHER" id="PTHR43528:SF1">
    <property type="entry name" value="ALPHA-KETOGLUTARATE PERMEASE"/>
    <property type="match status" value="1"/>
</dbReference>
<keyword evidence="7 9" id="KW-1133">Transmembrane helix</keyword>
<evidence type="ECO:0000256" key="6">
    <source>
        <dbReference type="ARBA" id="ARBA00022847"/>
    </source>
</evidence>
<feature type="transmembrane region" description="Helical" evidence="9">
    <location>
        <begin position="134"/>
        <end position="156"/>
    </location>
</feature>
<sequence length="476" mass="52529">MPSFAMEGGRLTVITRTIKMAGTDSFGQTADSSPRYAKPIEEQHPIRPSDATLSAEKARRKSLIRGVLGVSFEYYDFVVYATFAPYFSRLFFPQDSALAASLNVLGIFAIGFLARPVGAMLAGRLADRFGRKPIMLCALMLATLGSLVIACAPTYGSIGATAAFVLVAARLMQGLAHGMESISAFVYVGEMADPKWRTLQSCAYPIGLILGIIQGTLFGAILSSVLSAEDMQGWGWRIPFAIGVLYGLLTVFLRHGMDESSTYEDAKHQANLEDNGYWRNVWRYRKTVLILFLIWPANYVASYTMLVTFGDYAITMLGAKPKDAYWAVLVAQVMYLFMLPVWAYISDRRGRRFNYTVGFGAIFLLVYPLQHFLLGPSFLQILLPMAIGLFFFAAVASTEVAFMSELVPNRVRAQVISIPSSVSAVIFGGTAPYMKSWLTAYVSPNAFIFYFMTLALIAVLAVRFLVKETRGRDLAS</sequence>
<keyword evidence="6" id="KW-0769">Symport</keyword>
<evidence type="ECO:0000256" key="2">
    <source>
        <dbReference type="ARBA" id="ARBA00008240"/>
    </source>
</evidence>
<name>A0A7V7NYB8_9PSED</name>
<dbReference type="Pfam" id="PF07690">
    <property type="entry name" value="MFS_1"/>
    <property type="match status" value="1"/>
</dbReference>
<feature type="transmembrane region" description="Helical" evidence="9">
    <location>
        <begin position="162"/>
        <end position="189"/>
    </location>
</feature>
<keyword evidence="8 9" id="KW-0472">Membrane</keyword>
<feature type="transmembrane region" description="Helical" evidence="9">
    <location>
        <begin position="381"/>
        <end position="403"/>
    </location>
</feature>
<dbReference type="Proteomes" id="UP000434925">
    <property type="component" value="Unassembled WGS sequence"/>
</dbReference>
<evidence type="ECO:0000256" key="5">
    <source>
        <dbReference type="ARBA" id="ARBA00022692"/>
    </source>
</evidence>
<organism evidence="11 12">
    <name type="scientific">Pseudomonas lini</name>
    <dbReference type="NCBI Taxonomy" id="163011"/>
    <lineage>
        <taxon>Bacteria</taxon>
        <taxon>Pseudomonadati</taxon>
        <taxon>Pseudomonadota</taxon>
        <taxon>Gammaproteobacteria</taxon>
        <taxon>Pseudomonadales</taxon>
        <taxon>Pseudomonadaceae</taxon>
        <taxon>Pseudomonas</taxon>
    </lineage>
</organism>
<dbReference type="InterPro" id="IPR051084">
    <property type="entry name" value="H+-coupled_symporters"/>
</dbReference>
<proteinExistence type="inferred from homology"/>
<feature type="transmembrane region" description="Helical" evidence="9">
    <location>
        <begin position="446"/>
        <end position="466"/>
    </location>
</feature>
<keyword evidence="3" id="KW-0813">Transport</keyword>
<accession>A0A7V7NYB8</accession>
<keyword evidence="4" id="KW-1003">Cell membrane</keyword>
<feature type="transmembrane region" description="Helical" evidence="9">
    <location>
        <begin position="352"/>
        <end position="369"/>
    </location>
</feature>
<dbReference type="AlphaFoldDB" id="A0A7V7NYB8"/>
<feature type="transmembrane region" description="Helical" evidence="9">
    <location>
        <begin position="415"/>
        <end position="434"/>
    </location>
</feature>
<dbReference type="InterPro" id="IPR005829">
    <property type="entry name" value="Sugar_transporter_CS"/>
</dbReference>
<dbReference type="PROSITE" id="PS00216">
    <property type="entry name" value="SUGAR_TRANSPORT_1"/>
    <property type="match status" value="1"/>
</dbReference>
<dbReference type="InterPro" id="IPR020846">
    <property type="entry name" value="MFS_dom"/>
</dbReference>
<evidence type="ECO:0000313" key="11">
    <source>
        <dbReference type="EMBL" id="KAB0495996.1"/>
    </source>
</evidence>
<feature type="transmembrane region" description="Helical" evidence="9">
    <location>
        <begin position="324"/>
        <end position="345"/>
    </location>
</feature>
<evidence type="ECO:0000313" key="12">
    <source>
        <dbReference type="Proteomes" id="UP000434925"/>
    </source>
</evidence>
<dbReference type="PROSITE" id="PS00217">
    <property type="entry name" value="SUGAR_TRANSPORT_2"/>
    <property type="match status" value="1"/>
</dbReference>
<dbReference type="PROSITE" id="PS50850">
    <property type="entry name" value="MFS"/>
    <property type="match status" value="1"/>
</dbReference>
<feature type="transmembrane region" description="Helical" evidence="9">
    <location>
        <begin position="234"/>
        <end position="253"/>
    </location>
</feature>
<dbReference type="SUPFAM" id="SSF103473">
    <property type="entry name" value="MFS general substrate transporter"/>
    <property type="match status" value="1"/>
</dbReference>
<evidence type="ECO:0000256" key="4">
    <source>
        <dbReference type="ARBA" id="ARBA00022475"/>
    </source>
</evidence>
<dbReference type="GO" id="GO:0005886">
    <property type="term" value="C:plasma membrane"/>
    <property type="evidence" value="ECO:0007669"/>
    <property type="project" value="UniProtKB-SubCell"/>
</dbReference>
<feature type="transmembrane region" description="Helical" evidence="9">
    <location>
        <begin position="201"/>
        <end position="222"/>
    </location>
</feature>
<feature type="transmembrane region" description="Helical" evidence="9">
    <location>
        <begin position="67"/>
        <end position="87"/>
    </location>
</feature>
<feature type="transmembrane region" description="Helical" evidence="9">
    <location>
        <begin position="288"/>
        <end position="309"/>
    </location>
</feature>
<evidence type="ECO:0000256" key="3">
    <source>
        <dbReference type="ARBA" id="ARBA00022448"/>
    </source>
</evidence>
<evidence type="ECO:0000256" key="7">
    <source>
        <dbReference type="ARBA" id="ARBA00022989"/>
    </source>
</evidence>
<dbReference type="InterPro" id="IPR011701">
    <property type="entry name" value="MFS"/>
</dbReference>